<sequence>MNANAVNVAVVDGKTITQTVELSTVKNGQPVRIKAVQGGQYILGEGEKGIAPENITIKRVGKDLHVALEGSDPDQPQLIIEDFEGSGGQLVGIGEDGSYYPYISSDAEQDRSAAFLIDGVDAPQVLGSQELTGFGNGLVAGSGIGWFWPALLGLGALGLLGGIYAATRDDDKDNNPGVVAPAPNTPFVGGATDNVGADQGPISKGGSTDDTTPTFSGTGTPGNIIIIKDNDKPIGEVTIGDDGKWTFTPTTPLPEGEHSIIVVEKDKDGNVSKPSDEFDFIVDITAPGQSSIDAITDDFGPQHGEIARNGLTDDNTPTLSGKAEAGSTLEIYANGVKIGETTVNPDGTWSYTPSPALADGTYEFTTVATDAAGNVGLPSDPYIIIVDTDGPGKPGIGTGGIEEAVDNVGTIIGDIGNGGVTDDDTPTFSGGGLNPGDKVSIIDNGVVIGEVVVGDDGRWEFTPDPALSEGPHPITVIVTDPLDRVSEPSDPYIVIVDKTPPAKPGAGTGGIEEAIDNVGPITGDIGNGGTTDDGTPTIGGVGLVPGDKVTIIDGGVVIGETIVKDDGSWEFTPDPALAEGSHPITVIVTDPAGNASEPSDPYIIIVDTLAPVAPTIGSVIDDQGGVTGPINPGDTTDDAQPVISGTAEAGSTVIIYDNGIEIGRTIANPDGSWNYMPVPPLLNGPHDLTARAEDSAGNISDPSNNVDFDLAAGGLPPAPSITGVTDDVADGIGNIMPGGSTNDTTPEVTGTAAHPSTVTLYANGVAVGTATTTDASGAWSITPNPPLPEGLTNLTATATNAAGNESAPTGEYPINVDITPPAAADASELEDNVGAITGPITSGDTTDDNTPTFSGTAEPNTTLIIYDNGVEIGRVPVDGNGDWSFTPAPPLADGAHSLSSEVVDAAGNRSPQSTPIDFTVDTSAVAISIEQVLDDVGPNQAPLASGGVTDDSTPTLTGQATPGSTVNIYLNGVLHQAGVPVNAAGQWEYTFAPALAEGNHVFNASVVTPAGGESPLTGDFNLEVDLTASAAPTIDEIRDDVGAIQDPLVDGATTDDTTPTLAGTGVAGDIIIIRNNGTEIGRETVQPDGSWSFTPNPPLNNGSTNEFDVIAQDPAGNQSAPSAPWTINIDTDAPTTSATVESMGKDSGGDSGDFVTNDGSAGRLIQGSLTAALVAGEKVQVSTDGGATWLDAVMNADDTWNFLDQNSHTGDWAIQTRVVDAAGNANTTSQSITLDNTAPEPPSAVTQSGDTIVVEFDSADMSSGGFVNIAVGDERFQFSLTAADIASGNISVMVPGSGANIIAASLVDTVGNSSLIVVPVFSLVENFNLPAMDLGSNIDHKIGGMTVTNLSSLSASVHNGVGLNPSPGFITGNRVYFGAGSTGASGAMQFEFDQPVTTVSFNVAAFGGSENFIEYYDRNGVVIDTTPIASNIGSTISYSAPSGVDIAGFRVVLVNEEGQGGFVDNVNYSGNGGVYTPPDNQEVGSAGNYYGDHADNTFNVGSVNVLDDANTGISGGEGIDTLRLTGTDQIFDLSAIAGKLESIEIIDITGTGNNTLNLSLGDVLEQGEGSLFTEDETVQMIVKGDAGDVVNLDDLLADGTDPGDWAGQGQVTVEGVTYNVFQHSSLDAQLLVQDGVTTNLV</sequence>
<dbReference type="EMBL" id="CABVGX010000001">
    <property type="protein sequence ID" value="VVM36583.1"/>
    <property type="molecule type" value="Genomic_DNA"/>
</dbReference>
<reference evidence="3 4" key="1">
    <citation type="submission" date="2019-09" db="EMBL/GenBank/DDBJ databases">
        <authorList>
            <person name="Chandra G."/>
            <person name="Truman W A."/>
        </authorList>
    </citation>
    <scope>NUCLEOTIDE SEQUENCE [LARGE SCALE GENOMIC DNA]</scope>
    <source>
        <strain evidence="3">PS645</strain>
    </source>
</reference>
<dbReference type="InterPro" id="IPR013783">
    <property type="entry name" value="Ig-like_fold"/>
</dbReference>
<feature type="domain" description="Bacterial Ig-like" evidence="2">
    <location>
        <begin position="302"/>
        <end position="388"/>
    </location>
</feature>
<dbReference type="NCBIfam" id="NF033510">
    <property type="entry name" value="Ca_tandemer"/>
    <property type="match status" value="9"/>
</dbReference>
<dbReference type="OrthoDB" id="8481600at2"/>
<dbReference type="Proteomes" id="UP000325607">
    <property type="component" value="Unassembled WGS sequence"/>
</dbReference>
<dbReference type="Gene3D" id="2.60.40.10">
    <property type="entry name" value="Immunoglobulins"/>
    <property type="match status" value="6"/>
</dbReference>
<dbReference type="RefSeq" id="WP_150578591.1">
    <property type="nucleotide sequence ID" value="NZ_CABVGX010000001.1"/>
</dbReference>
<feature type="domain" description="Bacterial Ig-like" evidence="2">
    <location>
        <begin position="413"/>
        <end position="497"/>
    </location>
</feature>
<evidence type="ECO:0000313" key="4">
    <source>
        <dbReference type="Proteomes" id="UP000325607"/>
    </source>
</evidence>
<feature type="region of interest" description="Disordered" evidence="1">
    <location>
        <begin position="172"/>
        <end position="222"/>
    </location>
</feature>
<feature type="domain" description="Bacterial Ig-like" evidence="2">
    <location>
        <begin position="627"/>
        <end position="707"/>
    </location>
</feature>
<name>A0A5E6P054_PSEFL</name>
<proteinExistence type="predicted"/>
<feature type="domain" description="Bacterial Ig-like" evidence="2">
    <location>
        <begin position="946"/>
        <end position="1025"/>
    </location>
</feature>
<feature type="domain" description="Bacterial Ig-like" evidence="2">
    <location>
        <begin position="740"/>
        <end position="817"/>
    </location>
</feature>
<evidence type="ECO:0000313" key="3">
    <source>
        <dbReference type="EMBL" id="VVM36583.1"/>
    </source>
</evidence>
<feature type="compositionally biased region" description="Low complexity" evidence="1">
    <location>
        <begin position="205"/>
        <end position="222"/>
    </location>
</feature>
<feature type="domain" description="Bacterial Ig-like" evidence="2">
    <location>
        <begin position="196"/>
        <end position="283"/>
    </location>
</feature>
<feature type="compositionally biased region" description="Polar residues" evidence="1">
    <location>
        <begin position="839"/>
        <end position="859"/>
    </location>
</feature>
<feature type="domain" description="Bacterial Ig-like" evidence="2">
    <location>
        <begin position="1143"/>
        <end position="1235"/>
    </location>
</feature>
<gene>
    <name evidence="3" type="ORF">PS645_00054</name>
</gene>
<evidence type="ECO:0000256" key="1">
    <source>
        <dbReference type="SAM" id="MobiDB-lite"/>
    </source>
</evidence>
<evidence type="ECO:0000259" key="2">
    <source>
        <dbReference type="Pfam" id="PF19077"/>
    </source>
</evidence>
<feature type="domain" description="Bacterial Ig-like" evidence="2">
    <location>
        <begin position="1052"/>
        <end position="1131"/>
    </location>
</feature>
<dbReference type="Pfam" id="PF19077">
    <property type="entry name" value="Big_13"/>
    <property type="match status" value="10"/>
</dbReference>
<accession>A0A5E6P054</accession>
<organism evidence="3 4">
    <name type="scientific">Pseudomonas fluorescens</name>
    <dbReference type="NCBI Taxonomy" id="294"/>
    <lineage>
        <taxon>Bacteria</taxon>
        <taxon>Pseudomonadati</taxon>
        <taxon>Pseudomonadota</taxon>
        <taxon>Gammaproteobacteria</taxon>
        <taxon>Pseudomonadales</taxon>
        <taxon>Pseudomonadaceae</taxon>
        <taxon>Pseudomonas</taxon>
    </lineage>
</organism>
<feature type="domain" description="Bacterial Ig-like" evidence="2">
    <location>
        <begin position="834"/>
        <end position="922"/>
    </location>
</feature>
<feature type="domain" description="Bacterial Ig-like" evidence="2">
    <location>
        <begin position="521"/>
        <end position="608"/>
    </location>
</feature>
<feature type="region of interest" description="Disordered" evidence="1">
    <location>
        <begin position="838"/>
        <end position="859"/>
    </location>
</feature>
<protein>
    <recommendedName>
        <fullName evidence="2">Bacterial Ig-like domain-containing protein</fullName>
    </recommendedName>
</protein>
<dbReference type="InterPro" id="IPR044016">
    <property type="entry name" value="Big_13"/>
</dbReference>
<dbReference type="Gene3D" id="3.30.420.430">
    <property type="match status" value="3"/>
</dbReference>